<protein>
    <submittedName>
        <fullName evidence="7">Lipopolysaccharide export system permease protein LptF</fullName>
    </submittedName>
</protein>
<dbReference type="AlphaFoldDB" id="A0A1J5SU61"/>
<dbReference type="Pfam" id="PF03739">
    <property type="entry name" value="LptF_LptG"/>
    <property type="match status" value="1"/>
</dbReference>
<evidence type="ECO:0000256" key="4">
    <source>
        <dbReference type="ARBA" id="ARBA00022989"/>
    </source>
</evidence>
<evidence type="ECO:0000256" key="2">
    <source>
        <dbReference type="ARBA" id="ARBA00022475"/>
    </source>
</evidence>
<dbReference type="GO" id="GO:0015920">
    <property type="term" value="P:lipopolysaccharide transport"/>
    <property type="evidence" value="ECO:0007669"/>
    <property type="project" value="TreeGrafter"/>
</dbReference>
<evidence type="ECO:0000256" key="5">
    <source>
        <dbReference type="ARBA" id="ARBA00023136"/>
    </source>
</evidence>
<dbReference type="GO" id="GO:0043190">
    <property type="term" value="C:ATP-binding cassette (ABC) transporter complex"/>
    <property type="evidence" value="ECO:0007669"/>
    <property type="project" value="TreeGrafter"/>
</dbReference>
<dbReference type="InterPro" id="IPR005495">
    <property type="entry name" value="LptG/LptF_permease"/>
</dbReference>
<evidence type="ECO:0000313" key="7">
    <source>
        <dbReference type="EMBL" id="OIR05156.1"/>
    </source>
</evidence>
<dbReference type="PANTHER" id="PTHR33529">
    <property type="entry name" value="SLR0882 PROTEIN-RELATED"/>
    <property type="match status" value="1"/>
</dbReference>
<sequence length="383" mass="42185">MNLLDRYIFKSVLFTCAAAVGLFAFVLIVGNAMKELMGYVLAGQIDLVMLARLLALLVPFVVTFALPMGVLTGILLTLGRLSADSEVTAMRASGISLARIARPVIILGILGAAAALYINQFAMPWARATYRRDLAAAVRANPLSMIVPRTFIRQFPGVVVYVGDKKGSVLHDLWFWQLDRRQRAVRVVRAAEGSVTYDETSNALVLTLRGAHVELRNEKNPEDFTQPTIVGSFSETEALRLSLDKMFSQNTVRTKLDFVSYAKLKDEHRALEVAPPHETAAARLSRERAMTRIELVLSERFNDALAVLSFALIGVPLGIKVSRRETSANMGVALALALGYYFLITAIGWLEKAPEWKPALLLYLPNLIVIASAALLFRRASSH</sequence>
<evidence type="ECO:0000256" key="6">
    <source>
        <dbReference type="SAM" id="Phobius"/>
    </source>
</evidence>
<keyword evidence="4 6" id="KW-1133">Transmembrane helix</keyword>
<proteinExistence type="predicted"/>
<evidence type="ECO:0000256" key="3">
    <source>
        <dbReference type="ARBA" id="ARBA00022692"/>
    </source>
</evidence>
<feature type="transmembrane region" description="Helical" evidence="6">
    <location>
        <begin position="331"/>
        <end position="350"/>
    </location>
</feature>
<organism evidence="7">
    <name type="scientific">mine drainage metagenome</name>
    <dbReference type="NCBI Taxonomy" id="410659"/>
    <lineage>
        <taxon>unclassified sequences</taxon>
        <taxon>metagenomes</taxon>
        <taxon>ecological metagenomes</taxon>
    </lineage>
</organism>
<dbReference type="PANTHER" id="PTHR33529:SF2">
    <property type="entry name" value="LIPOPOLYSACCHARIDE EXPORT SYSTEM PERMEASE PROTEIN LPTG"/>
    <property type="match status" value="1"/>
</dbReference>
<keyword evidence="5 6" id="KW-0472">Membrane</keyword>
<comment type="caution">
    <text evidence="7">The sequence shown here is derived from an EMBL/GenBank/DDBJ whole genome shotgun (WGS) entry which is preliminary data.</text>
</comment>
<gene>
    <name evidence="7" type="primary">lptF_3</name>
    <name evidence="7" type="ORF">GALL_127140</name>
</gene>
<evidence type="ECO:0000256" key="1">
    <source>
        <dbReference type="ARBA" id="ARBA00004651"/>
    </source>
</evidence>
<comment type="subcellular location">
    <subcellularLocation>
        <location evidence="1">Cell membrane</location>
        <topology evidence="1">Multi-pass membrane protein</topology>
    </subcellularLocation>
</comment>
<reference evidence="7" key="1">
    <citation type="submission" date="2016-10" db="EMBL/GenBank/DDBJ databases">
        <title>Sequence of Gallionella enrichment culture.</title>
        <authorList>
            <person name="Poehlein A."/>
            <person name="Muehling M."/>
            <person name="Daniel R."/>
        </authorList>
    </citation>
    <scope>NUCLEOTIDE SEQUENCE</scope>
</reference>
<feature type="transmembrane region" description="Helical" evidence="6">
    <location>
        <begin position="356"/>
        <end position="377"/>
    </location>
</feature>
<feature type="transmembrane region" description="Helical" evidence="6">
    <location>
        <begin position="100"/>
        <end position="118"/>
    </location>
</feature>
<feature type="transmembrane region" description="Helical" evidence="6">
    <location>
        <begin position="301"/>
        <end position="319"/>
    </location>
</feature>
<name>A0A1J5SU61_9ZZZZ</name>
<feature type="transmembrane region" description="Helical" evidence="6">
    <location>
        <begin position="53"/>
        <end position="79"/>
    </location>
</feature>
<keyword evidence="2" id="KW-1003">Cell membrane</keyword>
<feature type="transmembrane region" description="Helical" evidence="6">
    <location>
        <begin position="12"/>
        <end position="33"/>
    </location>
</feature>
<dbReference type="EMBL" id="MLJW01000052">
    <property type="protein sequence ID" value="OIR05156.1"/>
    <property type="molecule type" value="Genomic_DNA"/>
</dbReference>
<keyword evidence="3 6" id="KW-0812">Transmembrane</keyword>
<accession>A0A1J5SU61</accession>